<sequence>MRSATVFMVCCILMSFILINVRDVEAGFTPMGSLCDEKDIFIGRCGHDGSERCINDFVKKGAITPYSCECNNFRKKHICRCQIPC</sequence>
<evidence type="ECO:0000256" key="4">
    <source>
        <dbReference type="ARBA" id="ARBA00022729"/>
    </source>
</evidence>
<gene>
    <name evidence="7" type="ORF">ERUC_LOCUS7430</name>
</gene>
<evidence type="ECO:0000256" key="6">
    <source>
        <dbReference type="SAM" id="SignalP"/>
    </source>
</evidence>
<dbReference type="GO" id="GO:0005576">
    <property type="term" value="C:extracellular region"/>
    <property type="evidence" value="ECO:0007669"/>
    <property type="project" value="UniProtKB-SubCell"/>
</dbReference>
<evidence type="ECO:0000256" key="5">
    <source>
        <dbReference type="ARBA" id="ARBA00023157"/>
    </source>
</evidence>
<feature type="chain" id="PRO_5044849767" evidence="6">
    <location>
        <begin position="27"/>
        <end position="85"/>
    </location>
</feature>
<proteinExistence type="inferred from homology"/>
<keyword evidence="3" id="KW-0964">Secreted</keyword>
<dbReference type="Proteomes" id="UP001642260">
    <property type="component" value="Unassembled WGS sequence"/>
</dbReference>
<dbReference type="AlphaFoldDB" id="A0ABC8J6W3"/>
<keyword evidence="8" id="KW-1185">Reference proteome</keyword>
<evidence type="ECO:0000256" key="1">
    <source>
        <dbReference type="ARBA" id="ARBA00004613"/>
    </source>
</evidence>
<dbReference type="PANTHER" id="PTHR34450">
    <property type="entry name" value="DEFENSIN-LIKE PROTEIN 245-RELATED"/>
    <property type="match status" value="1"/>
</dbReference>
<reference evidence="7 8" key="1">
    <citation type="submission" date="2022-03" db="EMBL/GenBank/DDBJ databases">
        <authorList>
            <person name="Macdonald S."/>
            <person name="Ahmed S."/>
            <person name="Newling K."/>
        </authorList>
    </citation>
    <scope>NUCLEOTIDE SEQUENCE [LARGE SCALE GENOMIC DNA]</scope>
</reference>
<feature type="signal peptide" evidence="6">
    <location>
        <begin position="1"/>
        <end position="26"/>
    </location>
</feature>
<comment type="similarity">
    <text evidence="2">Belongs to the DEFL family.</text>
</comment>
<evidence type="ECO:0000256" key="3">
    <source>
        <dbReference type="ARBA" id="ARBA00022525"/>
    </source>
</evidence>
<evidence type="ECO:0000313" key="8">
    <source>
        <dbReference type="Proteomes" id="UP001642260"/>
    </source>
</evidence>
<protein>
    <submittedName>
        <fullName evidence="7">Uncharacterized protein</fullName>
    </submittedName>
</protein>
<name>A0ABC8J6W3_ERUVS</name>
<keyword evidence="4 6" id="KW-0732">Signal</keyword>
<keyword evidence="5" id="KW-1015">Disulfide bond</keyword>
<comment type="subcellular location">
    <subcellularLocation>
        <location evidence="1">Secreted</location>
    </subcellularLocation>
</comment>
<dbReference type="Pfam" id="PF06876">
    <property type="entry name" value="SCRL"/>
    <property type="match status" value="1"/>
</dbReference>
<evidence type="ECO:0000313" key="7">
    <source>
        <dbReference type="EMBL" id="CAH8315474.1"/>
    </source>
</evidence>
<organism evidence="7 8">
    <name type="scientific">Eruca vesicaria subsp. sativa</name>
    <name type="common">Garden rocket</name>
    <name type="synonym">Eruca sativa</name>
    <dbReference type="NCBI Taxonomy" id="29727"/>
    <lineage>
        <taxon>Eukaryota</taxon>
        <taxon>Viridiplantae</taxon>
        <taxon>Streptophyta</taxon>
        <taxon>Embryophyta</taxon>
        <taxon>Tracheophyta</taxon>
        <taxon>Spermatophyta</taxon>
        <taxon>Magnoliopsida</taxon>
        <taxon>eudicotyledons</taxon>
        <taxon>Gunneridae</taxon>
        <taxon>Pentapetalae</taxon>
        <taxon>rosids</taxon>
        <taxon>malvids</taxon>
        <taxon>Brassicales</taxon>
        <taxon>Brassicaceae</taxon>
        <taxon>Brassiceae</taxon>
        <taxon>Eruca</taxon>
    </lineage>
</organism>
<dbReference type="PANTHER" id="PTHR34450:SF5">
    <property type="entry name" value="DEFENSIN-LIKE PROTEIN 229-RELATED"/>
    <property type="match status" value="1"/>
</dbReference>
<dbReference type="EMBL" id="CAKOAT010082932">
    <property type="protein sequence ID" value="CAH8315474.1"/>
    <property type="molecule type" value="Genomic_DNA"/>
</dbReference>
<comment type="caution">
    <text evidence="7">The sequence shown here is derived from an EMBL/GenBank/DDBJ whole genome shotgun (WGS) entry which is preliminary data.</text>
</comment>
<dbReference type="InterPro" id="IPR010682">
    <property type="entry name" value="SCRL"/>
</dbReference>
<evidence type="ECO:0000256" key="2">
    <source>
        <dbReference type="ARBA" id="ARBA00006722"/>
    </source>
</evidence>
<accession>A0ABC8J6W3</accession>